<keyword evidence="7" id="KW-0378">Hydrolase</keyword>
<dbReference type="GO" id="GO:0005524">
    <property type="term" value="F:ATP binding"/>
    <property type="evidence" value="ECO:0007669"/>
    <property type="project" value="UniProtKB-KW"/>
</dbReference>
<evidence type="ECO:0000256" key="9">
    <source>
        <dbReference type="ARBA" id="ARBA00023012"/>
    </source>
</evidence>
<evidence type="ECO:0000256" key="12">
    <source>
        <dbReference type="ARBA" id="ARBA00039567"/>
    </source>
</evidence>
<dbReference type="GO" id="GO:0016787">
    <property type="term" value="F:hydrolase activity"/>
    <property type="evidence" value="ECO:0007669"/>
    <property type="project" value="UniProtKB-KW"/>
</dbReference>
<keyword evidence="9" id="KW-0902">Two-component regulatory system</keyword>
<sequence length="361" mass="40992">MHSTELETQQLINSLNTALVMVDNKLSIVYANHAGEALFETGLKQLIGHPLQDFFLPGTIETTRLKAAIRKGEDFTENEIKLAFRDNRYVSADLTVTNLHFEDGPRLLFEVKKIDQQKRISRENLQNAQHYAARELVRGLAHEIKNPLGGIRGAAQLLEKELTEEHKEFTRMIIEQSDRLRNLVDRLLGPNSLPRFEESNVHQALEKIRSLMRFDSDNPITIVRDYDPSIPPLMLDPDMIQQAVLNIVRNSVQALTESQTPNPEIRLVTRIERQMTIQTKRHALVAKIKIIDNGPGIPAEIKDTLFYPMVTSKQNGSGLGLSISQTLINHHGGKIDVDSYPGHTEFVIYIPIDRKETDDDE</sequence>
<dbReference type="InterPro" id="IPR036890">
    <property type="entry name" value="HATPase_C_sf"/>
</dbReference>
<dbReference type="Gene3D" id="1.10.287.130">
    <property type="match status" value="1"/>
</dbReference>
<dbReference type="PANTHER" id="PTHR43065:SF16">
    <property type="entry name" value="SENSORY HISTIDINE KINASE_PHOSPHATASE NTRB"/>
    <property type="match status" value="1"/>
</dbReference>
<keyword evidence="18" id="KW-1185">Reference proteome</keyword>
<evidence type="ECO:0000313" key="17">
    <source>
        <dbReference type="EMBL" id="KHT54415.1"/>
    </source>
</evidence>
<evidence type="ECO:0000256" key="5">
    <source>
        <dbReference type="ARBA" id="ARBA00022741"/>
    </source>
</evidence>
<dbReference type="GO" id="GO:0006355">
    <property type="term" value="P:regulation of DNA-templated transcription"/>
    <property type="evidence" value="ECO:0007669"/>
    <property type="project" value="InterPro"/>
</dbReference>
<dbReference type="Gene3D" id="3.30.450.20">
    <property type="entry name" value="PAS domain"/>
    <property type="match status" value="1"/>
</dbReference>
<evidence type="ECO:0000256" key="4">
    <source>
        <dbReference type="ARBA" id="ARBA00022679"/>
    </source>
</evidence>
<feature type="domain" description="PAS" evidence="16">
    <location>
        <begin position="4"/>
        <end position="57"/>
    </location>
</feature>
<feature type="domain" description="Histidine kinase" evidence="15">
    <location>
        <begin position="139"/>
        <end position="354"/>
    </location>
</feature>
<dbReference type="OrthoDB" id="9789238at2"/>
<comment type="catalytic activity">
    <reaction evidence="1">
        <text>ATP + protein L-histidine = ADP + protein N-phospho-L-histidine.</text>
        <dbReference type="EC" id="2.7.13.3"/>
    </reaction>
</comment>
<dbReference type="Pfam" id="PF00512">
    <property type="entry name" value="HisKA"/>
    <property type="match status" value="1"/>
</dbReference>
<dbReference type="InterPro" id="IPR013767">
    <property type="entry name" value="PAS_fold"/>
</dbReference>
<dbReference type="PRINTS" id="PR00344">
    <property type="entry name" value="BCTRLSENSOR"/>
</dbReference>
<evidence type="ECO:0000256" key="8">
    <source>
        <dbReference type="ARBA" id="ARBA00022840"/>
    </source>
</evidence>
<evidence type="ECO:0000256" key="13">
    <source>
        <dbReference type="ARBA" id="ARBA00042313"/>
    </source>
</evidence>
<evidence type="ECO:0000256" key="7">
    <source>
        <dbReference type="ARBA" id="ARBA00022801"/>
    </source>
</evidence>
<evidence type="ECO:0000259" key="16">
    <source>
        <dbReference type="PROSITE" id="PS50112"/>
    </source>
</evidence>
<gene>
    <name evidence="17" type="primary">glnL</name>
    <name evidence="17" type="ORF">RJ41_07810</name>
</gene>
<dbReference type="InterPro" id="IPR003594">
    <property type="entry name" value="HATPase_dom"/>
</dbReference>
<evidence type="ECO:0000256" key="1">
    <source>
        <dbReference type="ARBA" id="ARBA00000085"/>
    </source>
</evidence>
<keyword evidence="3" id="KW-0597">Phosphoprotein</keyword>
<comment type="function">
    <text evidence="11">Member of the two-component regulatory system NtrB/NtrC, which controls expression of the nitrogen-regulated (ntr) genes in response to nitrogen limitation. Under conditions of nitrogen limitation, NtrB autophosphorylates and transfers the phosphoryl group to NtrC. In the presence of nitrogen, acts as a phosphatase that dephosphorylates and inactivates NtrC.</text>
</comment>
<dbReference type="SUPFAM" id="SSF55874">
    <property type="entry name" value="ATPase domain of HSP90 chaperone/DNA topoisomerase II/histidine kinase"/>
    <property type="match status" value="1"/>
</dbReference>
<reference evidence="17 18" key="1">
    <citation type="submission" date="2014-12" db="EMBL/GenBank/DDBJ databases">
        <title>Genome sequencing of Alteromonas marina AD001.</title>
        <authorList>
            <person name="Adrian T.G.S."/>
            <person name="Chan K.G."/>
        </authorList>
    </citation>
    <scope>NUCLEOTIDE SEQUENCE [LARGE SCALE GENOMIC DNA]</scope>
    <source>
        <strain evidence="17 18">AD001</strain>
    </source>
</reference>
<protein>
    <recommendedName>
        <fullName evidence="12">Sensory histidine kinase/phosphatase NtrB</fullName>
        <ecNumber evidence="2">2.7.13.3</ecNumber>
    </recommendedName>
    <alternativeName>
        <fullName evidence="13">Nitrogen regulation protein NR(II)</fullName>
    </alternativeName>
    <alternativeName>
        <fullName evidence="14">Nitrogen regulator II</fullName>
    </alternativeName>
</protein>
<dbReference type="NCBIfam" id="NF008293">
    <property type="entry name" value="PRK11073.1"/>
    <property type="match status" value="1"/>
</dbReference>
<evidence type="ECO:0000313" key="18">
    <source>
        <dbReference type="Proteomes" id="UP000031197"/>
    </source>
</evidence>
<dbReference type="Pfam" id="PF00989">
    <property type="entry name" value="PAS"/>
    <property type="match status" value="1"/>
</dbReference>
<evidence type="ECO:0000256" key="3">
    <source>
        <dbReference type="ARBA" id="ARBA00022553"/>
    </source>
</evidence>
<evidence type="ECO:0000256" key="10">
    <source>
        <dbReference type="ARBA" id="ARBA00023231"/>
    </source>
</evidence>
<keyword evidence="10" id="KW-0535">Nitrogen fixation</keyword>
<dbReference type="RefSeq" id="WP_039219001.1">
    <property type="nucleotide sequence ID" value="NZ_JWLW01000012.1"/>
</dbReference>
<dbReference type="Pfam" id="PF02518">
    <property type="entry name" value="HATPase_c"/>
    <property type="match status" value="1"/>
</dbReference>
<accession>A0A0B3Z7V3</accession>
<dbReference type="SUPFAM" id="SSF47384">
    <property type="entry name" value="Homodimeric domain of signal transducing histidine kinase"/>
    <property type="match status" value="1"/>
</dbReference>
<dbReference type="PROSITE" id="PS50112">
    <property type="entry name" value="PAS"/>
    <property type="match status" value="1"/>
</dbReference>
<proteinExistence type="predicted"/>
<dbReference type="GO" id="GO:0000155">
    <property type="term" value="F:phosphorelay sensor kinase activity"/>
    <property type="evidence" value="ECO:0007669"/>
    <property type="project" value="InterPro"/>
</dbReference>
<dbReference type="SUPFAM" id="SSF55785">
    <property type="entry name" value="PYP-like sensor domain (PAS domain)"/>
    <property type="match status" value="1"/>
</dbReference>
<dbReference type="AlphaFoldDB" id="A0A0B3Z7V3"/>
<dbReference type="InterPro" id="IPR000014">
    <property type="entry name" value="PAS"/>
</dbReference>
<evidence type="ECO:0000256" key="11">
    <source>
        <dbReference type="ARBA" id="ARBA00037696"/>
    </source>
</evidence>
<dbReference type="SMART" id="SM00388">
    <property type="entry name" value="HisKA"/>
    <property type="match status" value="1"/>
</dbReference>
<evidence type="ECO:0000256" key="14">
    <source>
        <dbReference type="ARBA" id="ARBA00043094"/>
    </source>
</evidence>
<dbReference type="EMBL" id="JWLW01000012">
    <property type="protein sequence ID" value="KHT54415.1"/>
    <property type="molecule type" value="Genomic_DNA"/>
</dbReference>
<dbReference type="SMART" id="SM00387">
    <property type="entry name" value="HATPase_c"/>
    <property type="match status" value="1"/>
</dbReference>
<dbReference type="PROSITE" id="PS50109">
    <property type="entry name" value="HIS_KIN"/>
    <property type="match status" value="1"/>
</dbReference>
<keyword evidence="6" id="KW-0418">Kinase</keyword>
<evidence type="ECO:0000256" key="2">
    <source>
        <dbReference type="ARBA" id="ARBA00012438"/>
    </source>
</evidence>
<dbReference type="CDD" id="cd00130">
    <property type="entry name" value="PAS"/>
    <property type="match status" value="1"/>
</dbReference>
<keyword evidence="8" id="KW-0067">ATP-binding</keyword>
<dbReference type="PANTHER" id="PTHR43065">
    <property type="entry name" value="SENSOR HISTIDINE KINASE"/>
    <property type="match status" value="1"/>
</dbReference>
<dbReference type="InterPro" id="IPR035965">
    <property type="entry name" value="PAS-like_dom_sf"/>
</dbReference>
<dbReference type="Proteomes" id="UP000031197">
    <property type="component" value="Unassembled WGS sequence"/>
</dbReference>
<dbReference type="InterPro" id="IPR003661">
    <property type="entry name" value="HisK_dim/P_dom"/>
</dbReference>
<dbReference type="EC" id="2.7.13.3" evidence="2"/>
<evidence type="ECO:0000256" key="6">
    <source>
        <dbReference type="ARBA" id="ARBA00022777"/>
    </source>
</evidence>
<keyword evidence="5" id="KW-0547">Nucleotide-binding</keyword>
<organism evidence="17 18">
    <name type="scientific">Alteromonas marina</name>
    <dbReference type="NCBI Taxonomy" id="203795"/>
    <lineage>
        <taxon>Bacteria</taxon>
        <taxon>Pseudomonadati</taxon>
        <taxon>Pseudomonadota</taxon>
        <taxon>Gammaproteobacteria</taxon>
        <taxon>Alteromonadales</taxon>
        <taxon>Alteromonadaceae</taxon>
        <taxon>Alteromonas/Salinimonas group</taxon>
        <taxon>Alteromonas</taxon>
    </lineage>
</organism>
<dbReference type="CDD" id="cd00082">
    <property type="entry name" value="HisKA"/>
    <property type="match status" value="1"/>
</dbReference>
<dbReference type="InterPro" id="IPR004358">
    <property type="entry name" value="Sig_transdc_His_kin-like_C"/>
</dbReference>
<dbReference type="SMART" id="SM00091">
    <property type="entry name" value="PAS"/>
    <property type="match status" value="1"/>
</dbReference>
<keyword evidence="4 17" id="KW-0808">Transferase</keyword>
<dbReference type="InterPro" id="IPR005467">
    <property type="entry name" value="His_kinase_dom"/>
</dbReference>
<name>A0A0B3Z7V3_9ALTE</name>
<dbReference type="Gene3D" id="3.30.565.10">
    <property type="entry name" value="Histidine kinase-like ATPase, C-terminal domain"/>
    <property type="match status" value="1"/>
</dbReference>
<comment type="caution">
    <text evidence="17">The sequence shown here is derived from an EMBL/GenBank/DDBJ whole genome shotgun (WGS) entry which is preliminary data.</text>
</comment>
<dbReference type="InterPro" id="IPR036097">
    <property type="entry name" value="HisK_dim/P_sf"/>
</dbReference>
<evidence type="ECO:0000259" key="15">
    <source>
        <dbReference type="PROSITE" id="PS50109"/>
    </source>
</evidence>